<reference evidence="22" key="1">
    <citation type="submission" date="2016-10" db="EMBL/GenBank/DDBJ databases">
        <authorList>
            <person name="Varghese N."/>
            <person name="Submissions S."/>
        </authorList>
    </citation>
    <scope>NUCLEOTIDE SEQUENCE [LARGE SCALE GENOMIC DNA]</scope>
    <source>
        <strain evidence="22">CGMCC 1.12402</strain>
    </source>
</reference>
<dbReference type="GO" id="GO:0008762">
    <property type="term" value="F:UDP-N-acetylmuramate dehydrogenase activity"/>
    <property type="evidence" value="ECO:0007669"/>
    <property type="project" value="UniProtKB-UniRule"/>
</dbReference>
<evidence type="ECO:0000256" key="4">
    <source>
        <dbReference type="ARBA" id="ARBA00004752"/>
    </source>
</evidence>
<evidence type="ECO:0000313" key="22">
    <source>
        <dbReference type="Proteomes" id="UP000199437"/>
    </source>
</evidence>
<dbReference type="SUPFAM" id="SSF56194">
    <property type="entry name" value="Uridine diphospho-N-Acetylenolpyruvylglucosamine reductase, MurB, C-terminal domain"/>
    <property type="match status" value="1"/>
</dbReference>
<keyword evidence="15 19" id="KW-0131">Cell cycle</keyword>
<organism evidence="21 22">
    <name type="scientific">Roseivirga pacifica</name>
    <dbReference type="NCBI Taxonomy" id="1267423"/>
    <lineage>
        <taxon>Bacteria</taxon>
        <taxon>Pseudomonadati</taxon>
        <taxon>Bacteroidota</taxon>
        <taxon>Cytophagia</taxon>
        <taxon>Cytophagales</taxon>
        <taxon>Roseivirgaceae</taxon>
        <taxon>Roseivirga</taxon>
    </lineage>
</organism>
<keyword evidence="16 19" id="KW-0961">Cell wall biogenesis/degradation</keyword>
<dbReference type="InterPro" id="IPR016166">
    <property type="entry name" value="FAD-bd_PCMH"/>
</dbReference>
<dbReference type="GO" id="GO:0051301">
    <property type="term" value="P:cell division"/>
    <property type="evidence" value="ECO:0007669"/>
    <property type="project" value="UniProtKB-KW"/>
</dbReference>
<comment type="subcellular location">
    <subcellularLocation>
        <location evidence="3 19">Cytoplasm</location>
    </subcellularLocation>
</comment>
<evidence type="ECO:0000256" key="16">
    <source>
        <dbReference type="ARBA" id="ARBA00023316"/>
    </source>
</evidence>
<dbReference type="EMBL" id="FOIR01000002">
    <property type="protein sequence ID" value="SEW24451.1"/>
    <property type="molecule type" value="Genomic_DNA"/>
</dbReference>
<feature type="active site" evidence="19">
    <location>
        <position position="333"/>
    </location>
</feature>
<dbReference type="InterPro" id="IPR016169">
    <property type="entry name" value="FAD-bd_PCMH_sub2"/>
</dbReference>
<proteinExistence type="inferred from homology"/>
<dbReference type="Proteomes" id="UP000199437">
    <property type="component" value="Unassembled WGS sequence"/>
</dbReference>
<comment type="pathway">
    <text evidence="4 19">Cell wall biogenesis; peptidoglycan biosynthesis.</text>
</comment>
<evidence type="ECO:0000259" key="20">
    <source>
        <dbReference type="PROSITE" id="PS51387"/>
    </source>
</evidence>
<dbReference type="InterPro" id="IPR016167">
    <property type="entry name" value="FAD-bd_PCMH_sub1"/>
</dbReference>
<dbReference type="GO" id="GO:0071555">
    <property type="term" value="P:cell wall organization"/>
    <property type="evidence" value="ECO:0007669"/>
    <property type="project" value="UniProtKB-KW"/>
</dbReference>
<keyword evidence="11 19" id="KW-0521">NADP</keyword>
<dbReference type="NCBIfam" id="NF000755">
    <property type="entry name" value="PRK00046.1"/>
    <property type="match status" value="1"/>
</dbReference>
<evidence type="ECO:0000256" key="10">
    <source>
        <dbReference type="ARBA" id="ARBA00022827"/>
    </source>
</evidence>
<gene>
    <name evidence="19" type="primary">murB</name>
    <name evidence="21" type="ORF">SAMN05216290_2191</name>
</gene>
<evidence type="ECO:0000256" key="18">
    <source>
        <dbReference type="ARBA" id="ARBA00048914"/>
    </source>
</evidence>
<feature type="domain" description="FAD-binding PCMH-type" evidence="20">
    <location>
        <begin position="18"/>
        <end position="187"/>
    </location>
</feature>
<feature type="active site" description="Proton donor" evidence="19">
    <location>
        <position position="237"/>
    </location>
</feature>
<dbReference type="UniPathway" id="UPA00219"/>
<accession>A0A1I0QBP4</accession>
<evidence type="ECO:0000256" key="7">
    <source>
        <dbReference type="ARBA" id="ARBA00022490"/>
    </source>
</evidence>
<dbReference type="Gene3D" id="3.30.465.10">
    <property type="match status" value="1"/>
</dbReference>
<keyword evidence="14 19" id="KW-0560">Oxidoreductase</keyword>
<dbReference type="OrthoDB" id="9804753at2"/>
<comment type="function">
    <text evidence="2 19">Cell wall formation.</text>
</comment>
<keyword evidence="10 19" id="KW-0274">FAD</keyword>
<dbReference type="PANTHER" id="PTHR21071:SF4">
    <property type="entry name" value="UDP-N-ACETYLENOLPYRUVOYLGLUCOSAMINE REDUCTASE"/>
    <property type="match status" value="1"/>
</dbReference>
<dbReference type="AlphaFoldDB" id="A0A1I0QBP4"/>
<keyword evidence="22" id="KW-1185">Reference proteome</keyword>
<dbReference type="SUPFAM" id="SSF56176">
    <property type="entry name" value="FAD-binding/transporter-associated domain-like"/>
    <property type="match status" value="1"/>
</dbReference>
<evidence type="ECO:0000313" key="21">
    <source>
        <dbReference type="EMBL" id="SEW24451.1"/>
    </source>
</evidence>
<keyword evidence="12 19" id="KW-0133">Cell shape</keyword>
<evidence type="ECO:0000256" key="8">
    <source>
        <dbReference type="ARBA" id="ARBA00022618"/>
    </source>
</evidence>
<dbReference type="Pfam" id="PF01565">
    <property type="entry name" value="FAD_binding_4"/>
    <property type="match status" value="1"/>
</dbReference>
<dbReference type="InterPro" id="IPR036318">
    <property type="entry name" value="FAD-bd_PCMH-like_sf"/>
</dbReference>
<dbReference type="RefSeq" id="WP_090258621.1">
    <property type="nucleotide sequence ID" value="NZ_FOIR01000002.1"/>
</dbReference>
<dbReference type="InterPro" id="IPR011601">
    <property type="entry name" value="MurB_C"/>
</dbReference>
<dbReference type="GeneID" id="99986897"/>
<protein>
    <recommendedName>
        <fullName evidence="6 19">UDP-N-acetylenolpyruvoylglucosamine reductase</fullName>
        <ecNumber evidence="5 19">1.3.1.98</ecNumber>
    </recommendedName>
    <alternativeName>
        <fullName evidence="17 19">UDP-N-acetylmuramate dehydrogenase</fullName>
    </alternativeName>
</protein>
<comment type="catalytic activity">
    <reaction evidence="18 19">
        <text>UDP-N-acetyl-alpha-D-muramate + NADP(+) = UDP-N-acetyl-3-O-(1-carboxyvinyl)-alpha-D-glucosamine + NADPH + H(+)</text>
        <dbReference type="Rhea" id="RHEA:12248"/>
        <dbReference type="ChEBI" id="CHEBI:15378"/>
        <dbReference type="ChEBI" id="CHEBI:57783"/>
        <dbReference type="ChEBI" id="CHEBI:58349"/>
        <dbReference type="ChEBI" id="CHEBI:68483"/>
        <dbReference type="ChEBI" id="CHEBI:70757"/>
        <dbReference type="EC" id="1.3.1.98"/>
    </reaction>
</comment>
<keyword evidence="7 19" id="KW-0963">Cytoplasm</keyword>
<dbReference type="GO" id="GO:0009252">
    <property type="term" value="P:peptidoglycan biosynthetic process"/>
    <property type="evidence" value="ECO:0007669"/>
    <property type="project" value="UniProtKB-UniRule"/>
</dbReference>
<dbReference type="GO" id="GO:0008360">
    <property type="term" value="P:regulation of cell shape"/>
    <property type="evidence" value="ECO:0007669"/>
    <property type="project" value="UniProtKB-KW"/>
</dbReference>
<evidence type="ECO:0000256" key="14">
    <source>
        <dbReference type="ARBA" id="ARBA00023002"/>
    </source>
</evidence>
<name>A0A1I0QBP4_9BACT</name>
<dbReference type="Pfam" id="PF02873">
    <property type="entry name" value="MurB_C"/>
    <property type="match status" value="1"/>
</dbReference>
<keyword evidence="9 19" id="KW-0285">Flavoprotein</keyword>
<evidence type="ECO:0000256" key="17">
    <source>
        <dbReference type="ARBA" id="ARBA00031026"/>
    </source>
</evidence>
<sequence length="337" mass="37111">MSEFLTDYSLQPYNTFGLDVKAKSFARFKSLETLKEGLQLAKNQPILILGGGSNLLFTKDYDGLVLKNELKGIDVIQEDAEHFYVEAQAGENWHQFVMHCIANNWAGVENLSLIPGTVGAAPMQNIGAYGVEIIQVFDHLKAMEIATGEIHTFNKEDCQFGYRESVFKKSLKGKYVITSGCFKLKKTPDFNTSYGAIAQTLEDMGVTELSIKAVSDAVIHIRQTKLPDPKEIGNSGSFFKNPEVDKIDFEGLRAEFPSIPGYPLPDNKVKIPAAWLIDQDGWKGKTFGQIGVHKNQPLVLVNYGGGKGADIKALAFKIQASVATKFGIELTPEVNIV</sequence>
<keyword evidence="13 19" id="KW-0573">Peptidoglycan synthesis</keyword>
<evidence type="ECO:0000256" key="2">
    <source>
        <dbReference type="ARBA" id="ARBA00003921"/>
    </source>
</evidence>
<evidence type="ECO:0000256" key="15">
    <source>
        <dbReference type="ARBA" id="ARBA00023306"/>
    </source>
</evidence>
<evidence type="ECO:0000256" key="1">
    <source>
        <dbReference type="ARBA" id="ARBA00001974"/>
    </source>
</evidence>
<dbReference type="STRING" id="1267423.SAMN05216290_2191"/>
<dbReference type="Gene3D" id="3.30.43.10">
    <property type="entry name" value="Uridine Diphospho-n-acetylenolpyruvylglucosamine Reductase, domain 2"/>
    <property type="match status" value="1"/>
</dbReference>
<dbReference type="NCBIfam" id="TIGR00179">
    <property type="entry name" value="murB"/>
    <property type="match status" value="1"/>
</dbReference>
<dbReference type="InterPro" id="IPR003170">
    <property type="entry name" value="MurB"/>
</dbReference>
<evidence type="ECO:0000256" key="5">
    <source>
        <dbReference type="ARBA" id="ARBA00012518"/>
    </source>
</evidence>
<evidence type="ECO:0000256" key="6">
    <source>
        <dbReference type="ARBA" id="ARBA00015188"/>
    </source>
</evidence>
<dbReference type="PROSITE" id="PS51387">
    <property type="entry name" value="FAD_PCMH"/>
    <property type="match status" value="1"/>
</dbReference>
<evidence type="ECO:0000256" key="19">
    <source>
        <dbReference type="HAMAP-Rule" id="MF_00037"/>
    </source>
</evidence>
<dbReference type="HAMAP" id="MF_00037">
    <property type="entry name" value="MurB"/>
    <property type="match status" value="1"/>
</dbReference>
<dbReference type="InterPro" id="IPR036635">
    <property type="entry name" value="MurB_C_sf"/>
</dbReference>
<evidence type="ECO:0000256" key="11">
    <source>
        <dbReference type="ARBA" id="ARBA00022857"/>
    </source>
</evidence>
<dbReference type="PANTHER" id="PTHR21071">
    <property type="entry name" value="UDP-N-ACETYLENOLPYRUVOYLGLUCOSAMINE REDUCTASE"/>
    <property type="match status" value="1"/>
</dbReference>
<evidence type="ECO:0000256" key="9">
    <source>
        <dbReference type="ARBA" id="ARBA00022630"/>
    </source>
</evidence>
<dbReference type="GO" id="GO:0071949">
    <property type="term" value="F:FAD binding"/>
    <property type="evidence" value="ECO:0007669"/>
    <property type="project" value="InterPro"/>
</dbReference>
<evidence type="ECO:0000256" key="13">
    <source>
        <dbReference type="ARBA" id="ARBA00022984"/>
    </source>
</evidence>
<comment type="similarity">
    <text evidence="19">Belongs to the MurB family.</text>
</comment>
<comment type="cofactor">
    <cofactor evidence="1 19">
        <name>FAD</name>
        <dbReference type="ChEBI" id="CHEBI:57692"/>
    </cofactor>
</comment>
<evidence type="ECO:0000256" key="3">
    <source>
        <dbReference type="ARBA" id="ARBA00004496"/>
    </source>
</evidence>
<evidence type="ECO:0000256" key="12">
    <source>
        <dbReference type="ARBA" id="ARBA00022960"/>
    </source>
</evidence>
<feature type="active site" evidence="19">
    <location>
        <position position="163"/>
    </location>
</feature>
<dbReference type="Gene3D" id="3.90.78.10">
    <property type="entry name" value="UDP-N-acetylenolpyruvoylglucosamine reductase, C-terminal domain"/>
    <property type="match status" value="1"/>
</dbReference>
<dbReference type="GO" id="GO:0005829">
    <property type="term" value="C:cytosol"/>
    <property type="evidence" value="ECO:0007669"/>
    <property type="project" value="TreeGrafter"/>
</dbReference>
<keyword evidence="8 19" id="KW-0132">Cell division</keyword>
<dbReference type="EC" id="1.3.1.98" evidence="5 19"/>
<dbReference type="InterPro" id="IPR006094">
    <property type="entry name" value="Oxid_FAD_bind_N"/>
</dbReference>